<dbReference type="OrthoDB" id="10432111at2759"/>
<protein>
    <submittedName>
        <fullName evidence="1">Uncharacterized protein</fullName>
    </submittedName>
</protein>
<accession>A0A8X7CF15</accession>
<evidence type="ECO:0000313" key="1">
    <source>
        <dbReference type="EMBL" id="GFY69844.1"/>
    </source>
</evidence>
<gene>
    <name evidence="1" type="ORF">TNIN_484371</name>
</gene>
<proteinExistence type="predicted"/>
<comment type="caution">
    <text evidence="1">The sequence shown here is derived from an EMBL/GenBank/DDBJ whole genome shotgun (WGS) entry which is preliminary data.</text>
</comment>
<dbReference type="EMBL" id="BMAV01017836">
    <property type="protein sequence ID" value="GFY69844.1"/>
    <property type="molecule type" value="Genomic_DNA"/>
</dbReference>
<evidence type="ECO:0000313" key="2">
    <source>
        <dbReference type="Proteomes" id="UP000886998"/>
    </source>
</evidence>
<reference evidence="1" key="1">
    <citation type="submission" date="2020-08" db="EMBL/GenBank/DDBJ databases">
        <title>Multicomponent nature underlies the extraordinary mechanical properties of spider dragline silk.</title>
        <authorList>
            <person name="Kono N."/>
            <person name="Nakamura H."/>
            <person name="Mori M."/>
            <person name="Yoshida Y."/>
            <person name="Ohtoshi R."/>
            <person name="Malay A.D."/>
            <person name="Moran D.A.P."/>
            <person name="Tomita M."/>
            <person name="Numata K."/>
            <person name="Arakawa K."/>
        </authorList>
    </citation>
    <scope>NUCLEOTIDE SEQUENCE</scope>
</reference>
<keyword evidence="2" id="KW-1185">Reference proteome</keyword>
<dbReference type="Proteomes" id="UP000886998">
    <property type="component" value="Unassembled WGS sequence"/>
</dbReference>
<organism evidence="1 2">
    <name type="scientific">Trichonephila inaurata madagascariensis</name>
    <dbReference type="NCBI Taxonomy" id="2747483"/>
    <lineage>
        <taxon>Eukaryota</taxon>
        <taxon>Metazoa</taxon>
        <taxon>Ecdysozoa</taxon>
        <taxon>Arthropoda</taxon>
        <taxon>Chelicerata</taxon>
        <taxon>Arachnida</taxon>
        <taxon>Araneae</taxon>
        <taxon>Araneomorphae</taxon>
        <taxon>Entelegynae</taxon>
        <taxon>Araneoidea</taxon>
        <taxon>Nephilidae</taxon>
        <taxon>Trichonephila</taxon>
        <taxon>Trichonephila inaurata</taxon>
    </lineage>
</organism>
<dbReference type="AlphaFoldDB" id="A0A8X7CF15"/>
<name>A0A8X7CF15_9ARAC</name>
<sequence length="93" mass="10295">MSQSCSLQSGLSSRCTCNYMGRYGLRCSWCIRRCNDAVGISNSRDVSREDIFGPLTNVRATFISFSCVNVVRGRPDFGALTTELVVSNLSLMR</sequence>